<protein>
    <submittedName>
        <fullName evidence="1">Uncharacterized protein</fullName>
    </submittedName>
</protein>
<dbReference type="AlphaFoldDB" id="A0A0H5Q0A7"/>
<reference evidence="1" key="1">
    <citation type="submission" date="2015-06" db="EMBL/GenBank/DDBJ databases">
        <authorList>
            <person name="Joergensen T."/>
        </authorList>
    </citation>
    <scope>NUCLEOTIDE SEQUENCE</scope>
    <source>
        <strain evidence="1">RGRH0375</strain>
    </source>
</reference>
<reference evidence="1" key="2">
    <citation type="submission" date="2015-07" db="EMBL/GenBank/DDBJ databases">
        <title>Plasmids, circular viruses and viroids from rat gut.</title>
        <authorList>
            <person name="Jorgensen T.J."/>
            <person name="Hansen M.A."/>
            <person name="Xu Z."/>
            <person name="Tabak M.A."/>
            <person name="Sorensen S.J."/>
            <person name="Hansen L.H."/>
        </authorList>
    </citation>
    <scope>NUCLEOTIDE SEQUENCE</scope>
    <source>
        <strain evidence="1">RGRH0375</strain>
    </source>
</reference>
<accession>A0A0H5Q0A7</accession>
<organism evidence="1">
    <name type="scientific">uncultured prokaryote</name>
    <dbReference type="NCBI Taxonomy" id="198431"/>
    <lineage>
        <taxon>unclassified sequences</taxon>
        <taxon>environmental samples</taxon>
    </lineage>
</organism>
<dbReference type="EMBL" id="LN853032">
    <property type="protein sequence ID" value="CRY94840.1"/>
    <property type="molecule type" value="Genomic_DNA"/>
</dbReference>
<evidence type="ECO:0000313" key="1">
    <source>
        <dbReference type="EMBL" id="CRY94840.1"/>
    </source>
</evidence>
<sequence length="187" mass="19666">MYQVETHWNVEAAARDIVSVMNFDSLVPIADARAALGTLWSGLEDLLHSSTTWTVATEGRTLRPEDGGLVGSWSDAVAHTGSGITTAGGPVANATQALLRWATVDIVRGRRVAGRTFVPGIASAAMGQGEMSPGTRAAVQVTLDAFVDLTAGFVIWKRPTGAFPGSIHEVNTGSLGIELAVQRKRRG</sequence>
<name>A0A0H5Q0A7_9ZZZZ</name>
<proteinExistence type="predicted"/>